<dbReference type="EMBL" id="VSSQ01000012">
    <property type="protein sequence ID" value="MPL60677.1"/>
    <property type="molecule type" value="Genomic_DNA"/>
</dbReference>
<dbReference type="AlphaFoldDB" id="A0A644T2F5"/>
<reference evidence="1" key="1">
    <citation type="submission" date="2019-08" db="EMBL/GenBank/DDBJ databases">
        <authorList>
            <person name="Kucharzyk K."/>
            <person name="Murdoch R.W."/>
            <person name="Higgins S."/>
            <person name="Loffler F."/>
        </authorList>
    </citation>
    <scope>NUCLEOTIDE SEQUENCE</scope>
</reference>
<protein>
    <submittedName>
        <fullName evidence="1">Uncharacterized protein</fullName>
    </submittedName>
</protein>
<accession>A0A644T2F5</accession>
<sequence length="68" mass="7826">MDVVGQTLRDVTRQLDKLQKKHTVFVTRPINRMFSVDENCLYVIRQHLDADGVYHLVAAGKMGKEVLK</sequence>
<proteinExistence type="predicted"/>
<evidence type="ECO:0000313" key="1">
    <source>
        <dbReference type="EMBL" id="MPL60677.1"/>
    </source>
</evidence>
<comment type="caution">
    <text evidence="1">The sequence shown here is derived from an EMBL/GenBank/DDBJ whole genome shotgun (WGS) entry which is preliminary data.</text>
</comment>
<gene>
    <name evidence="1" type="ORF">SDC9_06238</name>
</gene>
<organism evidence="1">
    <name type="scientific">bioreactor metagenome</name>
    <dbReference type="NCBI Taxonomy" id="1076179"/>
    <lineage>
        <taxon>unclassified sequences</taxon>
        <taxon>metagenomes</taxon>
        <taxon>ecological metagenomes</taxon>
    </lineage>
</organism>
<name>A0A644T2F5_9ZZZZ</name>